<evidence type="ECO:0000256" key="2">
    <source>
        <dbReference type="ARBA" id="ARBA00005199"/>
    </source>
</evidence>
<organism evidence="16 17">
    <name type="scientific">Dyella jejuensis</name>
    <dbReference type="NCBI Taxonomy" id="1432009"/>
    <lineage>
        <taxon>Bacteria</taxon>
        <taxon>Pseudomonadati</taxon>
        <taxon>Pseudomonadota</taxon>
        <taxon>Gammaproteobacteria</taxon>
        <taxon>Lysobacterales</taxon>
        <taxon>Rhodanobacteraceae</taxon>
        <taxon>Dyella</taxon>
    </lineage>
</organism>
<evidence type="ECO:0000256" key="13">
    <source>
        <dbReference type="NCBIfam" id="TIGR02402"/>
    </source>
</evidence>
<dbReference type="Proteomes" id="UP001620461">
    <property type="component" value="Unassembled WGS sequence"/>
</dbReference>
<dbReference type="PANTHER" id="PTHR43651">
    <property type="entry name" value="1,4-ALPHA-GLUCAN-BRANCHING ENZYME"/>
    <property type="match status" value="1"/>
</dbReference>
<evidence type="ECO:0000256" key="14">
    <source>
        <dbReference type="PIRNR" id="PIRNR006337"/>
    </source>
</evidence>
<dbReference type="SUPFAM" id="SSF51445">
    <property type="entry name" value="(Trans)glycosidases"/>
    <property type="match status" value="1"/>
</dbReference>
<dbReference type="InterPro" id="IPR044901">
    <property type="entry name" value="Trehalose_TreZ_E-set_sf"/>
</dbReference>
<evidence type="ECO:0000256" key="7">
    <source>
        <dbReference type="ARBA" id="ARBA00022801"/>
    </source>
</evidence>
<evidence type="ECO:0000313" key="16">
    <source>
        <dbReference type="EMBL" id="MFK2900664.1"/>
    </source>
</evidence>
<evidence type="ECO:0000256" key="4">
    <source>
        <dbReference type="ARBA" id="ARBA00012268"/>
    </source>
</evidence>
<dbReference type="InterPro" id="IPR017853">
    <property type="entry name" value="GH"/>
</dbReference>
<comment type="subcellular location">
    <subcellularLocation>
        <location evidence="1">Cytoplasm</location>
    </subcellularLocation>
</comment>
<dbReference type="Pfam" id="PF00128">
    <property type="entry name" value="Alpha-amylase"/>
    <property type="match status" value="1"/>
</dbReference>
<evidence type="ECO:0000256" key="3">
    <source>
        <dbReference type="ARBA" id="ARBA00008061"/>
    </source>
</evidence>
<name>A0ABW8JHT2_9GAMM</name>
<dbReference type="Gene3D" id="2.60.40.10">
    <property type="entry name" value="Immunoglobulins"/>
    <property type="match status" value="1"/>
</dbReference>
<evidence type="ECO:0000256" key="10">
    <source>
        <dbReference type="ARBA" id="ARBA00032057"/>
    </source>
</evidence>
<evidence type="ECO:0000256" key="1">
    <source>
        <dbReference type="ARBA" id="ARBA00004496"/>
    </source>
</evidence>
<keyword evidence="6" id="KW-0963">Cytoplasm</keyword>
<dbReference type="InterPro" id="IPR012768">
    <property type="entry name" value="Trehalose_TreZ"/>
</dbReference>
<dbReference type="Gene3D" id="3.20.20.80">
    <property type="entry name" value="Glycosidases"/>
    <property type="match status" value="1"/>
</dbReference>
<dbReference type="CDD" id="cd11325">
    <property type="entry name" value="AmyAc_GTHase"/>
    <property type="match status" value="1"/>
</dbReference>
<evidence type="ECO:0000259" key="15">
    <source>
        <dbReference type="SMART" id="SM00642"/>
    </source>
</evidence>
<feature type="domain" description="Glycosyl hydrolase family 13 catalytic" evidence="15">
    <location>
        <begin position="98"/>
        <end position="487"/>
    </location>
</feature>
<dbReference type="EC" id="3.2.1.141" evidence="4 13"/>
<comment type="caution">
    <text evidence="16">The sequence shown here is derived from an EMBL/GenBank/DDBJ whole genome shotgun (WGS) entry which is preliminary data.</text>
</comment>
<gene>
    <name evidence="16" type="primary">treZ</name>
    <name evidence="16" type="ORF">ISP15_09975</name>
</gene>
<proteinExistence type="inferred from homology"/>
<comment type="pathway">
    <text evidence="2 14">Glycan biosynthesis; trehalose biosynthesis.</text>
</comment>
<evidence type="ECO:0000256" key="9">
    <source>
        <dbReference type="ARBA" id="ARBA00023295"/>
    </source>
</evidence>
<protein>
    <recommendedName>
        <fullName evidence="5 13">Malto-oligosyltrehalose trehalohydrolase</fullName>
        <shortName evidence="14">MTHase</shortName>
        <ecNumber evidence="4 13">3.2.1.141</ecNumber>
    </recommendedName>
    <alternativeName>
        <fullName evidence="11 14">4-alpha-D-((1-&gt;4)-alpha-D-glucano)trehalose trehalohydrolase</fullName>
    </alternativeName>
    <alternativeName>
        <fullName evidence="10 14">Maltooligosyl trehalose trehalohydrolase</fullName>
    </alternativeName>
</protein>
<dbReference type="CDD" id="cd02853">
    <property type="entry name" value="E_set_MTHase_like_N"/>
    <property type="match status" value="1"/>
</dbReference>
<dbReference type="PIRSF" id="PIRSF006337">
    <property type="entry name" value="Trehalose_TreZ"/>
    <property type="match status" value="1"/>
</dbReference>
<dbReference type="InterPro" id="IPR014756">
    <property type="entry name" value="Ig_E-set"/>
</dbReference>
<evidence type="ECO:0000313" key="17">
    <source>
        <dbReference type="Proteomes" id="UP001620461"/>
    </source>
</evidence>
<keyword evidence="7 14" id="KW-0378">Hydrolase</keyword>
<keyword evidence="9 14" id="KW-0326">Glycosidase</keyword>
<reference evidence="16 17" key="1">
    <citation type="submission" date="2020-10" db="EMBL/GenBank/DDBJ databases">
        <title>Phylogeny of dyella-like bacteria.</title>
        <authorList>
            <person name="Fu J."/>
        </authorList>
    </citation>
    <scope>NUCLEOTIDE SEQUENCE [LARGE SCALE GENOMIC DNA]</scope>
    <source>
        <strain evidence="16 17">JP1</strain>
    </source>
</reference>
<comment type="similarity">
    <text evidence="3 14">Belongs to the glycosyl hydrolase 13 family.</text>
</comment>
<dbReference type="InterPro" id="IPR006047">
    <property type="entry name" value="GH13_cat_dom"/>
</dbReference>
<dbReference type="InterPro" id="IPR013783">
    <property type="entry name" value="Ig-like_fold"/>
</dbReference>
<dbReference type="EMBL" id="JADIKJ010000010">
    <property type="protein sequence ID" value="MFK2900664.1"/>
    <property type="molecule type" value="Genomic_DNA"/>
</dbReference>
<evidence type="ECO:0000256" key="5">
    <source>
        <dbReference type="ARBA" id="ARBA00015938"/>
    </source>
</evidence>
<evidence type="ECO:0000256" key="12">
    <source>
        <dbReference type="ARBA" id="ARBA00034013"/>
    </source>
</evidence>
<dbReference type="Gene3D" id="1.10.10.760">
    <property type="entry name" value="E-set domains of sugar-utilizing enzymes"/>
    <property type="match status" value="1"/>
</dbReference>
<keyword evidence="8" id="KW-0119">Carbohydrate metabolism</keyword>
<evidence type="ECO:0000256" key="11">
    <source>
        <dbReference type="ARBA" id="ARBA00033284"/>
    </source>
</evidence>
<dbReference type="PANTHER" id="PTHR43651:SF11">
    <property type="entry name" value="MALTO-OLIGOSYLTREHALOSE TREHALOHYDROLASE"/>
    <property type="match status" value="1"/>
</dbReference>
<evidence type="ECO:0000256" key="8">
    <source>
        <dbReference type="ARBA" id="ARBA00023277"/>
    </source>
</evidence>
<comment type="catalytic activity">
    <reaction evidence="12 14">
        <text>hydrolysis of (1-&gt;4)-alpha-D-glucosidic linkage in 4-alpha-D-[(1-&gt;4)-alpha-D-glucanosyl]n trehalose to yield trehalose and (1-&gt;4)-alpha-D-glucan.</text>
        <dbReference type="EC" id="3.2.1.141"/>
    </reaction>
</comment>
<keyword evidence="17" id="KW-1185">Reference proteome</keyword>
<sequence>MLDDGSTRFCLWAPGAAHVQLLIDGRAQAMARDEEGNHLLITQAPAGTRYVYRVDGRQVPDPASRAQPGGVSGASMVVDPADYAWRCDTWHGAPWHTAVICELHVGALGGFDQVCACLPRLAACGFTAIELMPIASFQGDRNWGYDGVLPYAPDASYGTPASLKAMIDEAHRLGLAVILDVVYNHFGPVGNELPNYVPEFFRADIHTPWGAAIDFCRPQVARYFIDNALMWINEYRFDGLRLDAVHAIQPPAFLEEFAAAVRRTCLPHGRQVWLILENEHNAAGLLRGDYDAQWNDDAHNALHVLLTGEHEGYYADFAGDPTGEVAKALAEGFVFQGQHDRRGISRGEPSQDLHPTSFVLFLQNHDQIGNRPMGERLTCLADEADLRAAMVLVALSPMIPLYFMGEPWGCRTPFYYFTDYDGELATQVREGRREEFAHFSGFADPARRERIPDPNALETFAASIPRVTDEARAADWERWFAGLLQLRRQHLVPRLQDCYALGCEVLADKAVFARWRLGDGHYWEMALNVSGNDVPLPRDPATRVIWIEPQDAMDALDSGVLKAHAAVVLAREMQDERLIA</sequence>
<evidence type="ECO:0000256" key="6">
    <source>
        <dbReference type="ARBA" id="ARBA00022490"/>
    </source>
</evidence>
<accession>A0ABW8JHT2</accession>
<dbReference type="InterPro" id="IPR022567">
    <property type="entry name" value="DUF3459"/>
</dbReference>
<dbReference type="SUPFAM" id="SSF81296">
    <property type="entry name" value="E set domains"/>
    <property type="match status" value="1"/>
</dbReference>
<dbReference type="SMART" id="SM00642">
    <property type="entry name" value="Aamy"/>
    <property type="match status" value="1"/>
</dbReference>
<dbReference type="NCBIfam" id="TIGR02402">
    <property type="entry name" value="trehalose_TreZ"/>
    <property type="match status" value="1"/>
</dbReference>
<dbReference type="Pfam" id="PF11941">
    <property type="entry name" value="DUF3459"/>
    <property type="match status" value="1"/>
</dbReference>